<dbReference type="PANTHER" id="PTHR33281">
    <property type="entry name" value="UPF0187 PROTEIN YNEE"/>
    <property type="match status" value="1"/>
</dbReference>
<dbReference type="OrthoDB" id="445589at2"/>
<evidence type="ECO:0000313" key="10">
    <source>
        <dbReference type="EMBL" id="KJH70536.1"/>
    </source>
</evidence>
<dbReference type="Proteomes" id="UP000032452">
    <property type="component" value="Unassembled WGS sequence"/>
</dbReference>
<reference evidence="10 11" key="1">
    <citation type="submission" date="2015-02" db="EMBL/GenBank/DDBJ databases">
        <title>Draft genome of a novel marine cyanobacterium (Chroococcales) isolated from South Atlantic Ocean.</title>
        <authorList>
            <person name="Rigonato J."/>
            <person name="Alvarenga D.O."/>
            <person name="Branco L.H."/>
            <person name="Varani A.M."/>
            <person name="Brandini F.P."/>
            <person name="Fiore M.F."/>
        </authorList>
    </citation>
    <scope>NUCLEOTIDE SEQUENCE [LARGE SCALE GENOMIC DNA]</scope>
    <source>
        <strain evidence="10 11">CENA595</strain>
    </source>
</reference>
<dbReference type="AlphaFoldDB" id="A0A0D8ZTG9"/>
<evidence type="ECO:0000256" key="6">
    <source>
        <dbReference type="ARBA" id="ARBA00023065"/>
    </source>
</evidence>
<keyword evidence="11" id="KW-1185">Reference proteome</keyword>
<evidence type="ECO:0000256" key="8">
    <source>
        <dbReference type="ARBA" id="ARBA00034708"/>
    </source>
</evidence>
<feature type="transmembrane region" description="Helical" evidence="9">
    <location>
        <begin position="20"/>
        <end position="43"/>
    </location>
</feature>
<feature type="transmembrane region" description="Helical" evidence="9">
    <location>
        <begin position="235"/>
        <end position="253"/>
    </location>
</feature>
<dbReference type="PATRIC" id="fig|1618023.3.peg.538"/>
<dbReference type="EMBL" id="JYON01000021">
    <property type="protein sequence ID" value="KJH70536.1"/>
    <property type="molecule type" value="Genomic_DNA"/>
</dbReference>
<protein>
    <recommendedName>
        <fullName evidence="12">Bestrophin</fullName>
    </recommendedName>
</protein>
<dbReference type="RefSeq" id="WP_045055950.1">
    <property type="nucleotide sequence ID" value="NZ_CAWMDP010000008.1"/>
</dbReference>
<evidence type="ECO:0000256" key="2">
    <source>
        <dbReference type="ARBA" id="ARBA00022448"/>
    </source>
</evidence>
<comment type="similarity">
    <text evidence="8">Belongs to the anion channel-forming bestrophin (TC 1.A.46) family.</text>
</comment>
<comment type="caution">
    <text evidence="10">The sequence shown here is derived from an EMBL/GenBank/DDBJ whole genome shotgun (WGS) entry which is preliminary data.</text>
</comment>
<evidence type="ECO:0000256" key="9">
    <source>
        <dbReference type="SAM" id="Phobius"/>
    </source>
</evidence>
<keyword evidence="3" id="KW-1003">Cell membrane</keyword>
<evidence type="ECO:0000256" key="5">
    <source>
        <dbReference type="ARBA" id="ARBA00022989"/>
    </source>
</evidence>
<evidence type="ECO:0008006" key="12">
    <source>
        <dbReference type="Google" id="ProtNLM"/>
    </source>
</evidence>
<dbReference type="GO" id="GO:0005886">
    <property type="term" value="C:plasma membrane"/>
    <property type="evidence" value="ECO:0007669"/>
    <property type="project" value="UniProtKB-SubCell"/>
</dbReference>
<keyword evidence="6" id="KW-0406">Ion transport</keyword>
<comment type="subcellular location">
    <subcellularLocation>
        <location evidence="1">Cell membrane</location>
        <topology evidence="1">Multi-pass membrane protein</topology>
    </subcellularLocation>
</comment>
<dbReference type="STRING" id="1618023.UH38_17340"/>
<evidence type="ECO:0000256" key="7">
    <source>
        <dbReference type="ARBA" id="ARBA00023136"/>
    </source>
</evidence>
<keyword evidence="4 9" id="KW-0812">Transmembrane</keyword>
<dbReference type="Pfam" id="PF25539">
    <property type="entry name" value="Bestrophin_2"/>
    <property type="match status" value="1"/>
</dbReference>
<keyword evidence="5 9" id="KW-1133">Transmembrane helix</keyword>
<dbReference type="InterPro" id="IPR044669">
    <property type="entry name" value="YneE/VCCN1/2-like"/>
</dbReference>
<keyword evidence="7 9" id="KW-0472">Membrane</keyword>
<evidence type="ECO:0000256" key="3">
    <source>
        <dbReference type="ARBA" id="ARBA00022475"/>
    </source>
</evidence>
<evidence type="ECO:0000256" key="4">
    <source>
        <dbReference type="ARBA" id="ARBA00022692"/>
    </source>
</evidence>
<name>A0A0D8ZTG9_9CYAN</name>
<evidence type="ECO:0000256" key="1">
    <source>
        <dbReference type="ARBA" id="ARBA00004651"/>
    </source>
</evidence>
<dbReference type="PANTHER" id="PTHR33281:SF19">
    <property type="entry name" value="VOLTAGE-DEPENDENT ANION CHANNEL-FORMING PROTEIN YNEE"/>
    <property type="match status" value="1"/>
</dbReference>
<organism evidence="10 11">
    <name type="scientific">Aliterella atlantica CENA595</name>
    <dbReference type="NCBI Taxonomy" id="1618023"/>
    <lineage>
        <taxon>Bacteria</taxon>
        <taxon>Bacillati</taxon>
        <taxon>Cyanobacteriota</taxon>
        <taxon>Cyanophyceae</taxon>
        <taxon>Chroococcidiopsidales</taxon>
        <taxon>Aliterellaceae</taxon>
        <taxon>Aliterella</taxon>
    </lineage>
</organism>
<feature type="transmembrane region" description="Helical" evidence="9">
    <location>
        <begin position="210"/>
        <end position="229"/>
    </location>
</feature>
<accession>A0A0D8ZTG9</accession>
<sequence>MHREKFHWFRLAFQYKASVFPAIFNRVLYCGLFGVFISLLHYFRFPVFQPILENVIPSIVLGLLLVFRTNTAYDRFWEGRKCWGSLVNNVRNLARQIWLTVEECEPKDRANKIINMRLLVAFAVATKLHLRGESVNTELEELMSSYKYLTLKTMNNPPLEIAFWIGDYLQYQYKCDRLHIFQLTAMQELLTKMVNDLGGCERILKTPMPLAYAIHLKQLLLIYCLLLPFQLVDNLGWWTGAIVALVSFTLLGIEEIGIQIENPFGYDSNDLPLDAICNTMLLNIEDLTSLTPSVSNYN</sequence>
<proteinExistence type="inferred from homology"/>
<keyword evidence="2" id="KW-0813">Transport</keyword>
<evidence type="ECO:0000313" key="11">
    <source>
        <dbReference type="Proteomes" id="UP000032452"/>
    </source>
</evidence>
<feature type="transmembrane region" description="Helical" evidence="9">
    <location>
        <begin position="55"/>
        <end position="73"/>
    </location>
</feature>
<dbReference type="GO" id="GO:0005254">
    <property type="term" value="F:chloride channel activity"/>
    <property type="evidence" value="ECO:0007669"/>
    <property type="project" value="InterPro"/>
</dbReference>
<gene>
    <name evidence="10" type="ORF">UH38_17340</name>
</gene>